<dbReference type="Pfam" id="PF00891">
    <property type="entry name" value="Methyltransf_2"/>
    <property type="match status" value="1"/>
</dbReference>
<reference evidence="7 8" key="1">
    <citation type="submission" date="2019-08" db="EMBL/GenBank/DDBJ databases">
        <title>Formosa sediminis sp. nov., isolated from marine sediment.</title>
        <authorList>
            <person name="Cao W.R."/>
        </authorList>
    </citation>
    <scope>NUCLEOTIDE SEQUENCE [LARGE SCALE GENOMIC DNA]</scope>
    <source>
        <strain evidence="7 8">1494</strain>
    </source>
</reference>
<dbReference type="RefSeq" id="WP_148453811.1">
    <property type="nucleotide sequence ID" value="NZ_VSFC01000022.1"/>
</dbReference>
<dbReference type="InterPro" id="IPR029063">
    <property type="entry name" value="SAM-dependent_MTases_sf"/>
</dbReference>
<comment type="caution">
    <text evidence="7">The sequence shown here is derived from an EMBL/GenBank/DDBJ whole genome shotgun (WGS) entry which is preliminary data.</text>
</comment>
<protein>
    <submittedName>
        <fullName evidence="7">Methyltransferase</fullName>
    </submittedName>
</protein>
<dbReference type="OrthoDB" id="9766840at2"/>
<dbReference type="Gene3D" id="3.40.50.150">
    <property type="entry name" value="Vaccinia Virus protein VP39"/>
    <property type="match status" value="1"/>
</dbReference>
<dbReference type="AlphaFoldDB" id="A0A5D0GJ21"/>
<feature type="domain" description="O-methyltransferase C-terminal" evidence="5">
    <location>
        <begin position="121"/>
        <end position="331"/>
    </location>
</feature>
<dbReference type="InterPro" id="IPR012967">
    <property type="entry name" value="COMT_dimerisation"/>
</dbReference>
<dbReference type="InterPro" id="IPR016461">
    <property type="entry name" value="COMT-like"/>
</dbReference>
<dbReference type="PANTHER" id="PTHR11746">
    <property type="entry name" value="O-METHYLTRANSFERASE"/>
    <property type="match status" value="1"/>
</dbReference>
<dbReference type="InterPro" id="IPR036388">
    <property type="entry name" value="WH-like_DNA-bd_sf"/>
</dbReference>
<dbReference type="InterPro" id="IPR001077">
    <property type="entry name" value="COMT_C"/>
</dbReference>
<feature type="active site" description="Proton acceptor" evidence="4">
    <location>
        <position position="258"/>
    </location>
</feature>
<evidence type="ECO:0000256" key="3">
    <source>
        <dbReference type="ARBA" id="ARBA00022691"/>
    </source>
</evidence>
<evidence type="ECO:0000313" key="8">
    <source>
        <dbReference type="Proteomes" id="UP000324550"/>
    </source>
</evidence>
<evidence type="ECO:0000256" key="2">
    <source>
        <dbReference type="ARBA" id="ARBA00022679"/>
    </source>
</evidence>
<name>A0A5D0GJ21_9FLAO</name>
<keyword evidence="8" id="KW-1185">Reference proteome</keyword>
<dbReference type="Gene3D" id="1.10.10.10">
    <property type="entry name" value="Winged helix-like DNA-binding domain superfamily/Winged helix DNA-binding domain"/>
    <property type="match status" value="1"/>
</dbReference>
<organism evidence="7 8">
    <name type="scientific">Formosa maritima</name>
    <dbReference type="NCBI Taxonomy" id="2592046"/>
    <lineage>
        <taxon>Bacteria</taxon>
        <taxon>Pseudomonadati</taxon>
        <taxon>Bacteroidota</taxon>
        <taxon>Flavobacteriia</taxon>
        <taxon>Flavobacteriales</taxon>
        <taxon>Flavobacteriaceae</taxon>
        <taxon>Formosa</taxon>
    </lineage>
</organism>
<feature type="domain" description="O-methyltransferase dimerisation" evidence="6">
    <location>
        <begin position="20"/>
        <end position="97"/>
    </location>
</feature>
<accession>A0A5D0GJ21</accession>
<dbReference type="SUPFAM" id="SSF46785">
    <property type="entry name" value="Winged helix' DNA-binding domain"/>
    <property type="match status" value="1"/>
</dbReference>
<dbReference type="GO" id="GO:0032259">
    <property type="term" value="P:methylation"/>
    <property type="evidence" value="ECO:0007669"/>
    <property type="project" value="UniProtKB-KW"/>
</dbReference>
<dbReference type="Proteomes" id="UP000324550">
    <property type="component" value="Unassembled WGS sequence"/>
</dbReference>
<dbReference type="PROSITE" id="PS51683">
    <property type="entry name" value="SAM_OMT_II"/>
    <property type="match status" value="1"/>
</dbReference>
<sequence length="349" mass="38603">MKTENSNTQPNPATILQTGTGFWASKVLLTAVNFGLFTLLAKHSTMQATDIKTALKLNCSDRNIYDFLDTLTGLGFLNREGLLASAHYSNTIDTDVFLDKAKPSYIGGILEMMNNRLWNFWGNLEDGLRTGMIQNEAKNGGQNLFEVIYSNPELLKTFVNGMTGVQKGNFITFSESFDFSKYKTLVDAGGSAAVLSAMVAKNQPHMTCCSFDLPELENLATNTIKSYQVSDRVKVISGDFFKDNLPQADVITMGNILHDWDEETKLKLMQIAYDALPAGGAFVAIENVIDNDRRENVFGMLMSLNMLIETGDGFDYTFNDFNRWAKQIGFKSTSLLPLVGPSSAAIAYK</sequence>
<evidence type="ECO:0000256" key="4">
    <source>
        <dbReference type="PIRSR" id="PIRSR005739-1"/>
    </source>
</evidence>
<evidence type="ECO:0000259" key="6">
    <source>
        <dbReference type="Pfam" id="PF08100"/>
    </source>
</evidence>
<dbReference type="InterPro" id="IPR036390">
    <property type="entry name" value="WH_DNA-bd_sf"/>
</dbReference>
<proteinExistence type="predicted"/>
<evidence type="ECO:0000256" key="1">
    <source>
        <dbReference type="ARBA" id="ARBA00022603"/>
    </source>
</evidence>
<evidence type="ECO:0000259" key="5">
    <source>
        <dbReference type="Pfam" id="PF00891"/>
    </source>
</evidence>
<keyword evidence="3" id="KW-0949">S-adenosyl-L-methionine</keyword>
<dbReference type="GO" id="GO:0046983">
    <property type="term" value="F:protein dimerization activity"/>
    <property type="evidence" value="ECO:0007669"/>
    <property type="project" value="InterPro"/>
</dbReference>
<dbReference type="SUPFAM" id="SSF53335">
    <property type="entry name" value="S-adenosyl-L-methionine-dependent methyltransferases"/>
    <property type="match status" value="1"/>
</dbReference>
<dbReference type="GO" id="GO:0008171">
    <property type="term" value="F:O-methyltransferase activity"/>
    <property type="evidence" value="ECO:0007669"/>
    <property type="project" value="InterPro"/>
</dbReference>
<evidence type="ECO:0000313" key="7">
    <source>
        <dbReference type="EMBL" id="TYA57492.1"/>
    </source>
</evidence>
<keyword evidence="1 7" id="KW-0489">Methyltransferase</keyword>
<dbReference type="EMBL" id="VSFC01000022">
    <property type="protein sequence ID" value="TYA57492.1"/>
    <property type="molecule type" value="Genomic_DNA"/>
</dbReference>
<dbReference type="PIRSF" id="PIRSF005739">
    <property type="entry name" value="O-mtase"/>
    <property type="match status" value="1"/>
</dbReference>
<keyword evidence="2 7" id="KW-0808">Transferase</keyword>
<gene>
    <name evidence="7" type="ORF">FVF61_04500</name>
</gene>
<dbReference type="Pfam" id="PF08100">
    <property type="entry name" value="Dimerisation"/>
    <property type="match status" value="1"/>
</dbReference>